<protein>
    <submittedName>
        <fullName evidence="1">Uncharacterized protein</fullName>
    </submittedName>
</protein>
<sequence>MIQGYFQIQYLFKILNGMEPISILRILEGSMDKTGFHSTDDWAGTIEKENYDCYEYMDLNRQQQQLGIEKRERICRNLQERDTYTKKENELRYKKSTSINNATGTTTTQKHFEATTTIPGVLPTSYEEAMSSNHATEWQATMNEELTALDDNDTWKLVDKPEVCDIVDIPSVHKFFAWVKEYEIPYSLTLLVLLVDD</sequence>
<organism evidence="1 2">
    <name type="scientific">Popillia japonica</name>
    <name type="common">Japanese beetle</name>
    <dbReference type="NCBI Taxonomy" id="7064"/>
    <lineage>
        <taxon>Eukaryota</taxon>
        <taxon>Metazoa</taxon>
        <taxon>Ecdysozoa</taxon>
        <taxon>Arthropoda</taxon>
        <taxon>Hexapoda</taxon>
        <taxon>Insecta</taxon>
        <taxon>Pterygota</taxon>
        <taxon>Neoptera</taxon>
        <taxon>Endopterygota</taxon>
        <taxon>Coleoptera</taxon>
        <taxon>Polyphaga</taxon>
        <taxon>Scarabaeiformia</taxon>
        <taxon>Scarabaeidae</taxon>
        <taxon>Rutelinae</taxon>
        <taxon>Popillia</taxon>
    </lineage>
</organism>
<accession>A0AAW1IFW1</accession>
<dbReference type="AlphaFoldDB" id="A0AAW1IFW1"/>
<keyword evidence="2" id="KW-1185">Reference proteome</keyword>
<evidence type="ECO:0000313" key="1">
    <source>
        <dbReference type="EMBL" id="KAK9688523.1"/>
    </source>
</evidence>
<proteinExistence type="predicted"/>
<gene>
    <name evidence="1" type="ORF">QE152_g35260</name>
</gene>
<name>A0AAW1IFW1_POPJA</name>
<comment type="caution">
    <text evidence="1">The sequence shown here is derived from an EMBL/GenBank/DDBJ whole genome shotgun (WGS) entry which is preliminary data.</text>
</comment>
<dbReference type="EMBL" id="JASPKY010000588">
    <property type="protein sequence ID" value="KAK9688523.1"/>
    <property type="molecule type" value="Genomic_DNA"/>
</dbReference>
<evidence type="ECO:0000313" key="2">
    <source>
        <dbReference type="Proteomes" id="UP001458880"/>
    </source>
</evidence>
<dbReference type="Proteomes" id="UP001458880">
    <property type="component" value="Unassembled WGS sequence"/>
</dbReference>
<reference evidence="1 2" key="1">
    <citation type="journal article" date="2024" name="BMC Genomics">
        <title>De novo assembly and annotation of Popillia japonica's genome with initial clues to its potential as an invasive pest.</title>
        <authorList>
            <person name="Cucini C."/>
            <person name="Boschi S."/>
            <person name="Funari R."/>
            <person name="Cardaioli E."/>
            <person name="Iannotti N."/>
            <person name="Marturano G."/>
            <person name="Paoli F."/>
            <person name="Bruttini M."/>
            <person name="Carapelli A."/>
            <person name="Frati F."/>
            <person name="Nardi F."/>
        </authorList>
    </citation>
    <scope>NUCLEOTIDE SEQUENCE [LARGE SCALE GENOMIC DNA]</scope>
    <source>
        <strain evidence="1">DMR45628</strain>
    </source>
</reference>